<name>A0A2P2CXS5_9LEPT</name>
<comment type="caution">
    <text evidence="1">The sequence shown here is derived from an EMBL/GenBank/DDBJ whole genome shotgun (WGS) entry which is preliminary data.</text>
</comment>
<dbReference type="RefSeq" id="WP_108926917.1">
    <property type="nucleotide sequence ID" value="NZ_BFAY01000001.1"/>
</dbReference>
<dbReference type="PANTHER" id="PTHR43428">
    <property type="entry name" value="ARSENATE REDUCTASE"/>
    <property type="match status" value="1"/>
</dbReference>
<accession>A0A2P2CXS5</accession>
<dbReference type="Proteomes" id="UP000245076">
    <property type="component" value="Unassembled WGS sequence"/>
</dbReference>
<dbReference type="EMBL" id="BFAY01000001">
    <property type="protein sequence ID" value="GBF37146.1"/>
    <property type="molecule type" value="Genomic_DNA"/>
</dbReference>
<gene>
    <name evidence="1" type="ORF">LPTSP1_01240</name>
</gene>
<keyword evidence="2" id="KW-1185">Reference proteome</keyword>
<dbReference type="SUPFAM" id="SSF52788">
    <property type="entry name" value="Phosphotyrosine protein phosphatases I"/>
    <property type="match status" value="1"/>
</dbReference>
<dbReference type="InterPro" id="IPR036196">
    <property type="entry name" value="Ptyr_pPase_sf"/>
</dbReference>
<organism evidence="1 2">
    <name type="scientific">Leptospira johnsonii</name>
    <dbReference type="NCBI Taxonomy" id="1917820"/>
    <lineage>
        <taxon>Bacteria</taxon>
        <taxon>Pseudomonadati</taxon>
        <taxon>Spirochaetota</taxon>
        <taxon>Spirochaetia</taxon>
        <taxon>Leptospirales</taxon>
        <taxon>Leptospiraceae</taxon>
        <taxon>Leptospira</taxon>
    </lineage>
</organism>
<reference evidence="1 2" key="1">
    <citation type="submission" date="2018-02" db="EMBL/GenBank/DDBJ databases">
        <title>Novel Leptospira species isolated from soil and water in Japan.</title>
        <authorList>
            <person name="Nakao R."/>
            <person name="Masuzawa T."/>
        </authorList>
    </citation>
    <scope>NUCLEOTIDE SEQUENCE [LARGE SCALE GENOMIC DNA]</scope>
    <source>
        <strain evidence="1 2">E8</strain>
    </source>
</reference>
<dbReference type="Gene3D" id="3.40.50.2300">
    <property type="match status" value="1"/>
</dbReference>
<evidence type="ECO:0000313" key="1">
    <source>
        <dbReference type="EMBL" id="GBF37146.1"/>
    </source>
</evidence>
<dbReference type="OrthoDB" id="9784339at2"/>
<sequence length="207" mass="23661">MSVLFDPIQTFLRKIENESSLISEERKETLLEFAREIRELKLNQNYFEIVFVCTHNSRRSQIAQMFAFVCAEYLGLSGIGSYSGGTEVTSFHPNSVQALVKIGFKIEKEEETGDNPRYRISYKENSLPVSAYSKLYSDSSNPKRKFIAVMVCSSADESCPFVPGAWKRISLPYLDPKEFDGTAQAFEKYIETCETIARELLFVMEHV</sequence>
<protein>
    <submittedName>
        <fullName evidence="1">Low molecular weight phosphotyrosine protein phosphatase domain protein</fullName>
    </submittedName>
</protein>
<dbReference type="AlphaFoldDB" id="A0A2P2CXS5"/>
<evidence type="ECO:0000313" key="2">
    <source>
        <dbReference type="Proteomes" id="UP000245076"/>
    </source>
</evidence>
<dbReference type="PANTHER" id="PTHR43428:SF1">
    <property type="entry name" value="ARSENATE REDUCTASE"/>
    <property type="match status" value="1"/>
</dbReference>
<proteinExistence type="predicted"/>